<evidence type="ECO:0000313" key="2">
    <source>
        <dbReference type="Proteomes" id="UP000887565"/>
    </source>
</evidence>
<keyword evidence="2" id="KW-1185">Reference proteome</keyword>
<dbReference type="WBParaSite" id="nRc.2.0.1.t15201-RA">
    <property type="protein sequence ID" value="nRc.2.0.1.t15201-RA"/>
    <property type="gene ID" value="nRc.2.0.1.g15201"/>
</dbReference>
<feature type="region of interest" description="Disordered" evidence="1">
    <location>
        <begin position="67"/>
        <end position="87"/>
    </location>
</feature>
<organism evidence="2 3">
    <name type="scientific">Romanomermis culicivorax</name>
    <name type="common">Nematode worm</name>
    <dbReference type="NCBI Taxonomy" id="13658"/>
    <lineage>
        <taxon>Eukaryota</taxon>
        <taxon>Metazoa</taxon>
        <taxon>Ecdysozoa</taxon>
        <taxon>Nematoda</taxon>
        <taxon>Enoplea</taxon>
        <taxon>Dorylaimia</taxon>
        <taxon>Mermithida</taxon>
        <taxon>Mermithoidea</taxon>
        <taxon>Mermithidae</taxon>
        <taxon>Romanomermis</taxon>
    </lineage>
</organism>
<proteinExistence type="predicted"/>
<feature type="compositionally biased region" description="Polar residues" evidence="1">
    <location>
        <begin position="32"/>
        <end position="41"/>
    </location>
</feature>
<evidence type="ECO:0000313" key="3">
    <source>
        <dbReference type="WBParaSite" id="nRc.2.0.1.t15201-RA"/>
    </source>
</evidence>
<evidence type="ECO:0000256" key="1">
    <source>
        <dbReference type="SAM" id="MobiDB-lite"/>
    </source>
</evidence>
<feature type="region of interest" description="Disordered" evidence="1">
    <location>
        <begin position="32"/>
        <end position="53"/>
    </location>
</feature>
<reference evidence="3" key="1">
    <citation type="submission" date="2022-11" db="UniProtKB">
        <authorList>
            <consortium name="WormBaseParasite"/>
        </authorList>
    </citation>
    <scope>IDENTIFICATION</scope>
</reference>
<accession>A0A915IMJ8</accession>
<sequence>MQGGFMFDRECIPEEIWEWIILALIPRQPNRQYSSSISSGRQRGEMMHSQTLPCTKVDRGMVEVKSEEDFEGASGDPMEVEETGKAKTKTGMHNFTIQILNHLVDLAGSKDKTAVRPKAKARGDIIGEDLEEVIKVAGSSSN</sequence>
<dbReference type="AlphaFoldDB" id="A0A915IMJ8"/>
<protein>
    <submittedName>
        <fullName evidence="3">Uncharacterized protein</fullName>
    </submittedName>
</protein>
<dbReference type="Proteomes" id="UP000887565">
    <property type="component" value="Unplaced"/>
</dbReference>
<name>A0A915IMJ8_ROMCU</name>